<evidence type="ECO:0000313" key="3">
    <source>
        <dbReference type="Proteomes" id="UP000614350"/>
    </source>
</evidence>
<name>A0A834NDW1_VESVU</name>
<dbReference type="EMBL" id="JACSEA010000003">
    <property type="protein sequence ID" value="KAF7404494.1"/>
    <property type="molecule type" value="Genomic_DNA"/>
</dbReference>
<gene>
    <name evidence="2" type="ORF">HZH66_003400</name>
</gene>
<protein>
    <submittedName>
        <fullName evidence="2">Uncharacterized protein</fullName>
    </submittedName>
</protein>
<comment type="caution">
    <text evidence="2">The sequence shown here is derived from an EMBL/GenBank/DDBJ whole genome shotgun (WGS) entry which is preliminary data.</text>
</comment>
<evidence type="ECO:0000256" key="1">
    <source>
        <dbReference type="SAM" id="MobiDB-lite"/>
    </source>
</evidence>
<organism evidence="2 3">
    <name type="scientific">Vespula vulgaris</name>
    <name type="common">Yellow jacket</name>
    <name type="synonym">Wasp</name>
    <dbReference type="NCBI Taxonomy" id="7454"/>
    <lineage>
        <taxon>Eukaryota</taxon>
        <taxon>Metazoa</taxon>
        <taxon>Ecdysozoa</taxon>
        <taxon>Arthropoda</taxon>
        <taxon>Hexapoda</taxon>
        <taxon>Insecta</taxon>
        <taxon>Pterygota</taxon>
        <taxon>Neoptera</taxon>
        <taxon>Endopterygota</taxon>
        <taxon>Hymenoptera</taxon>
        <taxon>Apocrita</taxon>
        <taxon>Aculeata</taxon>
        <taxon>Vespoidea</taxon>
        <taxon>Vespidae</taxon>
        <taxon>Vespinae</taxon>
        <taxon>Vespula</taxon>
    </lineage>
</organism>
<dbReference type="AlphaFoldDB" id="A0A834NDW1"/>
<proteinExistence type="predicted"/>
<evidence type="ECO:0000313" key="2">
    <source>
        <dbReference type="EMBL" id="KAF7404494.1"/>
    </source>
</evidence>
<feature type="region of interest" description="Disordered" evidence="1">
    <location>
        <begin position="54"/>
        <end position="75"/>
    </location>
</feature>
<dbReference type="Proteomes" id="UP000614350">
    <property type="component" value="Unassembled WGS sequence"/>
</dbReference>
<reference evidence="2" key="1">
    <citation type="journal article" date="2020" name="G3 (Bethesda)">
        <title>High-Quality Assemblies for Three Invasive Social Wasps from the &lt;i&gt;Vespula&lt;/i&gt; Genus.</title>
        <authorList>
            <person name="Harrop T.W.R."/>
            <person name="Guhlin J."/>
            <person name="McLaughlin G.M."/>
            <person name="Permina E."/>
            <person name="Stockwell P."/>
            <person name="Gilligan J."/>
            <person name="Le Lec M.F."/>
            <person name="Gruber M.A.M."/>
            <person name="Quinn O."/>
            <person name="Lovegrove M."/>
            <person name="Duncan E.J."/>
            <person name="Remnant E.J."/>
            <person name="Van Eeckhoven J."/>
            <person name="Graham B."/>
            <person name="Knapp R.A."/>
            <person name="Langford K.W."/>
            <person name="Kronenberg Z."/>
            <person name="Press M.O."/>
            <person name="Eacker S.M."/>
            <person name="Wilson-Rankin E.E."/>
            <person name="Purcell J."/>
            <person name="Lester P.J."/>
            <person name="Dearden P.K."/>
        </authorList>
    </citation>
    <scope>NUCLEOTIDE SEQUENCE</scope>
    <source>
        <strain evidence="2">Marl-1</strain>
    </source>
</reference>
<sequence>MRTAGSAFDSLMPKARSQCVVSLGIFLRLITLDDYSTKRSEKLKERLREMERYPTKSSSVISCKPDKSSSSWQRKLSPRGVVKVKIGEYRKDGSSSLGDI</sequence>
<keyword evidence="3" id="KW-1185">Reference proteome</keyword>
<accession>A0A834NDW1</accession>